<name>A0A5K7XHS2_9BACT</name>
<evidence type="ECO:0000313" key="3">
    <source>
        <dbReference type="Proteomes" id="UP000326837"/>
    </source>
</evidence>
<dbReference type="RefSeq" id="WP_172992348.1">
    <property type="nucleotide sequence ID" value="NZ_AP021861.1"/>
</dbReference>
<keyword evidence="3" id="KW-1185">Reference proteome</keyword>
<keyword evidence="1" id="KW-0472">Membrane</keyword>
<sequence length="51" mass="5930">MKVWLFAISAMAIVVLFYWNSALGLAAVGGVVAYRYNFWRMLDNLWHSFDD</sequence>
<keyword evidence="1" id="KW-0812">Transmembrane</keyword>
<feature type="transmembrane region" description="Helical" evidence="1">
    <location>
        <begin position="6"/>
        <end position="34"/>
    </location>
</feature>
<evidence type="ECO:0000256" key="1">
    <source>
        <dbReference type="SAM" id="Phobius"/>
    </source>
</evidence>
<evidence type="ECO:0000313" key="2">
    <source>
        <dbReference type="EMBL" id="BBO36454.1"/>
    </source>
</evidence>
<dbReference type="Proteomes" id="UP000326837">
    <property type="component" value="Chromosome"/>
</dbReference>
<dbReference type="KEGG" id="lpav:PLANPX_6066"/>
<dbReference type="EMBL" id="AP021861">
    <property type="protein sequence ID" value="BBO36454.1"/>
    <property type="molecule type" value="Genomic_DNA"/>
</dbReference>
<reference evidence="3" key="1">
    <citation type="submission" date="2019-10" db="EMBL/GenBank/DDBJ databases">
        <title>Lacipirellula parvula gen. nov., sp. nov., representing a lineage of planctomycetes widespread in freshwater anoxic habitats, and description of the family Lacipirellulaceae.</title>
        <authorList>
            <person name="Dedysh S.N."/>
            <person name="Kulichevskaya I.S."/>
            <person name="Beletsky A.V."/>
            <person name="Rakitin A.L."/>
            <person name="Mardanov A.V."/>
            <person name="Ivanova A.A."/>
            <person name="Saltykova V.X."/>
            <person name="Rijpstra W.I.C."/>
            <person name="Sinninghe Damste J.S."/>
            <person name="Ravin N.V."/>
        </authorList>
    </citation>
    <scope>NUCLEOTIDE SEQUENCE [LARGE SCALE GENOMIC DNA]</scope>
    <source>
        <strain evidence="3">PX69</strain>
    </source>
</reference>
<proteinExistence type="predicted"/>
<dbReference type="AlphaFoldDB" id="A0A5K7XHS2"/>
<accession>A0A5K7XHS2</accession>
<protein>
    <submittedName>
        <fullName evidence="2">Uncharacterized protein</fullName>
    </submittedName>
</protein>
<keyword evidence="1" id="KW-1133">Transmembrane helix</keyword>
<gene>
    <name evidence="2" type="ORF">PLANPX_6066</name>
</gene>
<organism evidence="2 3">
    <name type="scientific">Lacipirellula parvula</name>
    <dbReference type="NCBI Taxonomy" id="2650471"/>
    <lineage>
        <taxon>Bacteria</taxon>
        <taxon>Pseudomonadati</taxon>
        <taxon>Planctomycetota</taxon>
        <taxon>Planctomycetia</taxon>
        <taxon>Pirellulales</taxon>
        <taxon>Lacipirellulaceae</taxon>
        <taxon>Lacipirellula</taxon>
    </lineage>
</organism>